<organism evidence="6 7">
    <name type="scientific">Peribacillus deserti</name>
    <dbReference type="NCBI Taxonomy" id="673318"/>
    <lineage>
        <taxon>Bacteria</taxon>
        <taxon>Bacillati</taxon>
        <taxon>Bacillota</taxon>
        <taxon>Bacilli</taxon>
        <taxon>Bacillales</taxon>
        <taxon>Bacillaceae</taxon>
        <taxon>Peribacillus</taxon>
    </lineage>
</organism>
<dbReference type="EMBL" id="JAFBFI010000016">
    <property type="protein sequence ID" value="MBM7693881.1"/>
    <property type="molecule type" value="Genomic_DNA"/>
</dbReference>
<proteinExistence type="predicted"/>
<dbReference type="InterPro" id="IPR011761">
    <property type="entry name" value="ATP-grasp"/>
</dbReference>
<sequence length="410" mass="46424">MDTIVFVSANKTGSSRDALKAAKRLGFQTILLTDKPHFMDHHKDFSEVDQIILTNLRDFDVLRGKIMELQRSGSVIKAIMSFIDPFVHTSAALAEEFCQTGVPSKPIRYMEDKVLTRSLLSHLSVSPYYQIYNPENPMEPFVNLQEEQFPLIVKSPSSAGSRDVLLANNRSQLYLSLKELLAKYENKPILVEKFLSGPQYLIEVVVYNGNINVVAIIEQEVTFFKRFIITGYCLLPEVDKPFYDDLYKSIQAIVQAFQMENGACHLEMRLVDNEWKLIEANPRIAGSAMNRIIEIGCGIKLVEETIQLFLGNKPNLTKKHSKFVYAHYFTVETEGKLLSVSGDMEASKSPGVEEVFIKSRVGKAVRPPIRMGDRYGYVIASSKNKEDAKRIALEAAQKVHFEISTKIKEN</sequence>
<keyword evidence="1" id="KW-0436">Ligase</keyword>
<gene>
    <name evidence="6" type="ORF">JOC77_003325</name>
</gene>
<keyword evidence="7" id="KW-1185">Reference proteome</keyword>
<dbReference type="InterPro" id="IPR041472">
    <property type="entry name" value="BL00235/CARNS1_N"/>
</dbReference>
<dbReference type="Pfam" id="PF18603">
    <property type="entry name" value="LAL_C2"/>
    <property type="match status" value="1"/>
</dbReference>
<evidence type="ECO:0000259" key="5">
    <source>
        <dbReference type="PROSITE" id="PS50975"/>
    </source>
</evidence>
<dbReference type="SUPFAM" id="SSF56059">
    <property type="entry name" value="Glutathione synthetase ATP-binding domain-like"/>
    <property type="match status" value="1"/>
</dbReference>
<accession>A0ABS2QNN3</accession>
<dbReference type="InterPro" id="IPR052032">
    <property type="entry name" value="ATP-dep_AA_Ligase"/>
</dbReference>
<dbReference type="Pfam" id="PF13535">
    <property type="entry name" value="ATP-grasp_4"/>
    <property type="match status" value="1"/>
</dbReference>
<evidence type="ECO:0000256" key="4">
    <source>
        <dbReference type="PROSITE-ProRule" id="PRU00409"/>
    </source>
</evidence>
<evidence type="ECO:0000256" key="2">
    <source>
        <dbReference type="ARBA" id="ARBA00022741"/>
    </source>
</evidence>
<dbReference type="RefSeq" id="WP_204545027.1">
    <property type="nucleotide sequence ID" value="NZ_JAFBFI010000016.1"/>
</dbReference>
<protein>
    <submittedName>
        <fullName evidence="6">Biotin carboxylase</fullName>
    </submittedName>
</protein>
<comment type="caution">
    <text evidence="6">The sequence shown here is derived from an EMBL/GenBank/DDBJ whole genome shotgun (WGS) entry which is preliminary data.</text>
</comment>
<reference evidence="6 7" key="1">
    <citation type="submission" date="2021-01" db="EMBL/GenBank/DDBJ databases">
        <title>Genomic Encyclopedia of Type Strains, Phase IV (KMG-IV): sequencing the most valuable type-strain genomes for metagenomic binning, comparative biology and taxonomic classification.</title>
        <authorList>
            <person name="Goeker M."/>
        </authorList>
    </citation>
    <scope>NUCLEOTIDE SEQUENCE [LARGE SCALE GENOMIC DNA]</scope>
    <source>
        <strain evidence="6 7">DSM 105482</strain>
    </source>
</reference>
<evidence type="ECO:0000313" key="6">
    <source>
        <dbReference type="EMBL" id="MBM7693881.1"/>
    </source>
</evidence>
<dbReference type="Gene3D" id="3.30.470.20">
    <property type="entry name" value="ATP-grasp fold, B domain"/>
    <property type="match status" value="1"/>
</dbReference>
<evidence type="ECO:0000256" key="3">
    <source>
        <dbReference type="ARBA" id="ARBA00022840"/>
    </source>
</evidence>
<keyword evidence="2 4" id="KW-0547">Nucleotide-binding</keyword>
<dbReference type="Proteomes" id="UP000823486">
    <property type="component" value="Unassembled WGS sequence"/>
</dbReference>
<dbReference type="PANTHER" id="PTHR43585:SF2">
    <property type="entry name" value="ATP-GRASP ENZYME FSQD"/>
    <property type="match status" value="1"/>
</dbReference>
<name>A0ABS2QNN3_9BACI</name>
<evidence type="ECO:0000313" key="7">
    <source>
        <dbReference type="Proteomes" id="UP000823486"/>
    </source>
</evidence>
<evidence type="ECO:0000256" key="1">
    <source>
        <dbReference type="ARBA" id="ARBA00022598"/>
    </source>
</evidence>
<dbReference type="Pfam" id="PF18130">
    <property type="entry name" value="ATPgrasp_N"/>
    <property type="match status" value="1"/>
</dbReference>
<keyword evidence="3 4" id="KW-0067">ATP-binding</keyword>
<dbReference type="InterPro" id="IPR040570">
    <property type="entry name" value="LAL_C2"/>
</dbReference>
<dbReference type="Gene3D" id="3.40.50.20">
    <property type="match status" value="1"/>
</dbReference>
<dbReference type="PROSITE" id="PS50975">
    <property type="entry name" value="ATP_GRASP"/>
    <property type="match status" value="1"/>
</dbReference>
<feature type="domain" description="ATP-grasp" evidence="5">
    <location>
        <begin position="116"/>
        <end position="310"/>
    </location>
</feature>
<dbReference type="PANTHER" id="PTHR43585">
    <property type="entry name" value="FUMIPYRROLE BIOSYNTHESIS PROTEIN C"/>
    <property type="match status" value="1"/>
</dbReference>
<dbReference type="PROSITE" id="PS00867">
    <property type="entry name" value="CPSASE_2"/>
    <property type="match status" value="1"/>
</dbReference>
<dbReference type="InterPro" id="IPR005479">
    <property type="entry name" value="CPAse_ATP-bd"/>
</dbReference>